<feature type="domain" description="Dinitrogenase iron-molybdenum cofactor biosynthesis" evidence="1">
    <location>
        <begin position="9"/>
        <end position="97"/>
    </location>
</feature>
<proteinExistence type="predicted"/>
<gene>
    <name evidence="2" type="ORF">H8D96_11140</name>
</gene>
<name>A0A8J6P4R1_9BACT</name>
<dbReference type="SUPFAM" id="SSF53146">
    <property type="entry name" value="Nitrogenase accessory factor-like"/>
    <property type="match status" value="1"/>
</dbReference>
<comment type="caution">
    <text evidence="2">The sequence shown here is derived from an EMBL/GenBank/DDBJ whole genome shotgun (WGS) entry which is preliminary data.</text>
</comment>
<sequence>MRIAVSVWEDKISPVLDTASKLLIVENETQTESSRFEANLLEQDMSQRCSFIRRLDLDVLICGAVSRQLAGMLKASGIKIISGISGPAEDVLKAYLKEGLLHSGFFMPGSKSNHFD</sequence>
<evidence type="ECO:0000313" key="2">
    <source>
        <dbReference type="EMBL" id="MBC8432462.1"/>
    </source>
</evidence>
<dbReference type="EMBL" id="JACNIG010000226">
    <property type="protein sequence ID" value="MBC8432462.1"/>
    <property type="molecule type" value="Genomic_DNA"/>
</dbReference>
<organism evidence="2 3">
    <name type="scientific">Candidatus Desulfatibia vada</name>
    <dbReference type="NCBI Taxonomy" id="2841696"/>
    <lineage>
        <taxon>Bacteria</taxon>
        <taxon>Pseudomonadati</taxon>
        <taxon>Thermodesulfobacteriota</taxon>
        <taxon>Desulfobacteria</taxon>
        <taxon>Desulfobacterales</taxon>
        <taxon>Desulfobacterales incertae sedis</taxon>
        <taxon>Candidatus Desulfatibia</taxon>
    </lineage>
</organism>
<dbReference type="AlphaFoldDB" id="A0A8J6P4R1"/>
<evidence type="ECO:0000313" key="3">
    <source>
        <dbReference type="Proteomes" id="UP000605201"/>
    </source>
</evidence>
<protein>
    <recommendedName>
        <fullName evidence="1">Dinitrogenase iron-molybdenum cofactor biosynthesis domain-containing protein</fullName>
    </recommendedName>
</protein>
<dbReference type="InterPro" id="IPR036105">
    <property type="entry name" value="DiNase_FeMo-co_biosyn_sf"/>
</dbReference>
<dbReference type="Gene3D" id="3.30.420.130">
    <property type="entry name" value="Dinitrogenase iron-molybdenum cofactor biosynthesis domain"/>
    <property type="match status" value="1"/>
</dbReference>
<accession>A0A8J6P4R1</accession>
<dbReference type="Pfam" id="PF02579">
    <property type="entry name" value="Nitro_FeMo-Co"/>
    <property type="match status" value="1"/>
</dbReference>
<dbReference type="Proteomes" id="UP000605201">
    <property type="component" value="Unassembled WGS sequence"/>
</dbReference>
<evidence type="ECO:0000259" key="1">
    <source>
        <dbReference type="Pfam" id="PF02579"/>
    </source>
</evidence>
<reference evidence="2 3" key="1">
    <citation type="submission" date="2020-08" db="EMBL/GenBank/DDBJ databases">
        <title>Bridging the membrane lipid divide: bacteria of the FCB group superphylum have the potential to synthesize archaeal ether lipids.</title>
        <authorList>
            <person name="Villanueva L."/>
            <person name="Von Meijenfeldt F.A.B."/>
            <person name="Westbye A.B."/>
            <person name="Yadav S."/>
            <person name="Hopmans E.C."/>
            <person name="Dutilh B.E."/>
            <person name="Sinninghe Damste J.S."/>
        </authorList>
    </citation>
    <scope>NUCLEOTIDE SEQUENCE [LARGE SCALE GENOMIC DNA]</scope>
    <source>
        <strain evidence="2">NIOZ-UU17</strain>
    </source>
</reference>
<dbReference type="InterPro" id="IPR003731">
    <property type="entry name" value="Di-Nase_FeMo-co_biosynth"/>
</dbReference>